<sequence>MYFNNVMLSQESYFHSVICNSPEYQNTTVNSDLRYMIWDNPPKMEPHFLNISDHVEMAQSGAAFARQFKKDDPVLDVIDDKILKRGRHQVVPGAWCTGRRSWWMDPCTQWGDVNVLNPGPQAKKFEEAVANVIEDGNSQSNQCK</sequence>
<comment type="subcellular location">
    <subcellularLocation>
        <location evidence="1">Membrane</location>
        <topology evidence="1">Single-pass type II membrane protein</topology>
    </subcellularLocation>
</comment>
<keyword evidence="3 6" id="KW-0808">Transferase</keyword>
<dbReference type="Pfam" id="PF02485">
    <property type="entry name" value="Branch"/>
    <property type="match status" value="1"/>
</dbReference>
<protein>
    <submittedName>
        <fullName evidence="6">Core-2/I-branching beta-1 6-N-acetylglucosaminyltransferase family protein isoform 1</fullName>
    </submittedName>
</protein>
<dbReference type="InterPro" id="IPR044610">
    <property type="entry name" value="GLCAT14A/B/C"/>
</dbReference>
<dbReference type="GO" id="GO:0015020">
    <property type="term" value="F:glucuronosyltransferase activity"/>
    <property type="evidence" value="ECO:0007669"/>
    <property type="project" value="InterPro"/>
</dbReference>
<accession>A0A7J7E002</accession>
<keyword evidence="5" id="KW-0325">Glycoprotein</keyword>
<evidence type="ECO:0000256" key="1">
    <source>
        <dbReference type="ARBA" id="ARBA00004606"/>
    </source>
</evidence>
<keyword evidence="7" id="KW-1185">Reference proteome</keyword>
<dbReference type="PANTHER" id="PTHR45719:SF14">
    <property type="entry name" value="BETA-GLUCURONOSYLTRANSFERASE GLCAT14A"/>
    <property type="match status" value="1"/>
</dbReference>
<evidence type="ECO:0000256" key="3">
    <source>
        <dbReference type="ARBA" id="ARBA00022679"/>
    </source>
</evidence>
<evidence type="ECO:0000313" key="6">
    <source>
        <dbReference type="EMBL" id="KAF5751859.1"/>
    </source>
</evidence>
<organism evidence="6 7">
    <name type="scientific">Tripterygium wilfordii</name>
    <name type="common">Thunder God vine</name>
    <dbReference type="NCBI Taxonomy" id="458696"/>
    <lineage>
        <taxon>Eukaryota</taxon>
        <taxon>Viridiplantae</taxon>
        <taxon>Streptophyta</taxon>
        <taxon>Embryophyta</taxon>
        <taxon>Tracheophyta</taxon>
        <taxon>Spermatophyta</taxon>
        <taxon>Magnoliopsida</taxon>
        <taxon>eudicotyledons</taxon>
        <taxon>Gunneridae</taxon>
        <taxon>Pentapetalae</taxon>
        <taxon>rosids</taxon>
        <taxon>fabids</taxon>
        <taxon>Celastrales</taxon>
        <taxon>Celastraceae</taxon>
        <taxon>Tripterygium</taxon>
    </lineage>
</organism>
<evidence type="ECO:0000256" key="5">
    <source>
        <dbReference type="ARBA" id="ARBA00023180"/>
    </source>
</evidence>
<keyword evidence="4" id="KW-0472">Membrane</keyword>
<dbReference type="AlphaFoldDB" id="A0A7J7E002"/>
<gene>
    <name evidence="6" type="ORF">HS088_TW02G00878</name>
</gene>
<proteinExistence type="predicted"/>
<keyword evidence="2 6" id="KW-0328">Glycosyltransferase</keyword>
<dbReference type="InterPro" id="IPR003406">
    <property type="entry name" value="Glyco_trans_14"/>
</dbReference>
<dbReference type="Proteomes" id="UP000593562">
    <property type="component" value="Unassembled WGS sequence"/>
</dbReference>
<dbReference type="EMBL" id="JAAARO010000002">
    <property type="protein sequence ID" value="KAF5751859.1"/>
    <property type="molecule type" value="Genomic_DNA"/>
</dbReference>
<dbReference type="InParanoid" id="A0A7J7E002"/>
<evidence type="ECO:0000256" key="4">
    <source>
        <dbReference type="ARBA" id="ARBA00023136"/>
    </source>
</evidence>
<reference evidence="6 7" key="1">
    <citation type="journal article" date="2020" name="Nat. Commun.">
        <title>Genome of Tripterygium wilfordii and identification of cytochrome P450 involved in triptolide biosynthesis.</title>
        <authorList>
            <person name="Tu L."/>
            <person name="Su P."/>
            <person name="Zhang Z."/>
            <person name="Gao L."/>
            <person name="Wang J."/>
            <person name="Hu T."/>
            <person name="Zhou J."/>
            <person name="Zhang Y."/>
            <person name="Zhao Y."/>
            <person name="Liu Y."/>
            <person name="Song Y."/>
            <person name="Tong Y."/>
            <person name="Lu Y."/>
            <person name="Yang J."/>
            <person name="Xu C."/>
            <person name="Jia M."/>
            <person name="Peters R.J."/>
            <person name="Huang L."/>
            <person name="Gao W."/>
        </authorList>
    </citation>
    <scope>NUCLEOTIDE SEQUENCE [LARGE SCALE GENOMIC DNA]</scope>
    <source>
        <strain evidence="7">cv. XIE 37</strain>
        <tissue evidence="6">Leaf</tissue>
    </source>
</reference>
<dbReference type="PANTHER" id="PTHR45719">
    <property type="entry name" value="GLYCOSYLTRANSFERASE"/>
    <property type="match status" value="1"/>
</dbReference>
<name>A0A7J7E002_TRIWF</name>
<evidence type="ECO:0000313" key="7">
    <source>
        <dbReference type="Proteomes" id="UP000593562"/>
    </source>
</evidence>
<dbReference type="GO" id="GO:0016020">
    <property type="term" value="C:membrane"/>
    <property type="evidence" value="ECO:0007669"/>
    <property type="project" value="UniProtKB-SubCell"/>
</dbReference>
<comment type="caution">
    <text evidence="6">The sequence shown here is derived from an EMBL/GenBank/DDBJ whole genome shotgun (WGS) entry which is preliminary data.</text>
</comment>
<evidence type="ECO:0000256" key="2">
    <source>
        <dbReference type="ARBA" id="ARBA00022676"/>
    </source>
</evidence>